<accession>A0ABQ2K1J8</accession>
<protein>
    <submittedName>
        <fullName evidence="1">Uncharacterized protein</fullName>
    </submittedName>
</protein>
<proteinExistence type="predicted"/>
<sequence length="70" mass="7442">MPEYSVTWEIDLDAADPGDAAREAQAIQRDANAWATVFTVHTATQTITVDLDAGHHTSPGDAVPHAEDAV</sequence>
<dbReference type="Proteomes" id="UP000600080">
    <property type="component" value="Unassembled WGS sequence"/>
</dbReference>
<gene>
    <name evidence="1" type="ORF">GCM10012285_60270</name>
</gene>
<dbReference type="RefSeq" id="WP_189103424.1">
    <property type="nucleotide sequence ID" value="NZ_BMND01000041.1"/>
</dbReference>
<keyword evidence="2" id="KW-1185">Reference proteome</keyword>
<comment type="caution">
    <text evidence="1">The sequence shown here is derived from an EMBL/GenBank/DDBJ whole genome shotgun (WGS) entry which is preliminary data.</text>
</comment>
<reference evidence="2" key="1">
    <citation type="journal article" date="2019" name="Int. J. Syst. Evol. Microbiol.">
        <title>The Global Catalogue of Microorganisms (GCM) 10K type strain sequencing project: providing services to taxonomists for standard genome sequencing and annotation.</title>
        <authorList>
            <consortium name="The Broad Institute Genomics Platform"/>
            <consortium name="The Broad Institute Genome Sequencing Center for Infectious Disease"/>
            <person name="Wu L."/>
            <person name="Ma J."/>
        </authorList>
    </citation>
    <scope>NUCLEOTIDE SEQUENCE [LARGE SCALE GENOMIC DNA]</scope>
    <source>
        <strain evidence="2">CGMCC 4.7323</strain>
    </source>
</reference>
<organism evidence="1 2">
    <name type="scientific">Streptomyces kronopolitis</name>
    <dbReference type="NCBI Taxonomy" id="1612435"/>
    <lineage>
        <taxon>Bacteria</taxon>
        <taxon>Bacillati</taxon>
        <taxon>Actinomycetota</taxon>
        <taxon>Actinomycetes</taxon>
        <taxon>Kitasatosporales</taxon>
        <taxon>Streptomycetaceae</taxon>
        <taxon>Streptomyces</taxon>
    </lineage>
</organism>
<dbReference type="EMBL" id="BMND01000041">
    <property type="protein sequence ID" value="GGN61409.1"/>
    <property type="molecule type" value="Genomic_DNA"/>
</dbReference>
<name>A0ABQ2K1J8_9ACTN</name>
<dbReference type="GeneID" id="301551704"/>
<evidence type="ECO:0000313" key="2">
    <source>
        <dbReference type="Proteomes" id="UP000600080"/>
    </source>
</evidence>
<evidence type="ECO:0000313" key="1">
    <source>
        <dbReference type="EMBL" id="GGN61409.1"/>
    </source>
</evidence>